<dbReference type="PANTHER" id="PTHR46797">
    <property type="entry name" value="HTH-TYPE TRANSCRIPTIONAL REGULATOR"/>
    <property type="match status" value="1"/>
</dbReference>
<reference evidence="3 4" key="1">
    <citation type="submission" date="2013-02" db="EMBL/GenBank/DDBJ databases">
        <title>The complete genome sequence of Corynebacterium callunae DSM 20147.</title>
        <authorList>
            <person name="Ruckert C."/>
            <person name="Albersmeier A."/>
            <person name="Kalinowski J."/>
        </authorList>
    </citation>
    <scope>NUCLEOTIDE SEQUENCE [LARGE SCALE GENOMIC DNA]</scope>
    <source>
        <strain evidence="3 4">DSM 20147</strain>
        <plasmid evidence="3 4">pCC2</plasmid>
    </source>
</reference>
<dbReference type="Pfam" id="PF01381">
    <property type="entry name" value="HTH_3"/>
    <property type="match status" value="2"/>
</dbReference>
<keyword evidence="1" id="KW-0238">DNA-binding</keyword>
<dbReference type="InterPro" id="IPR050807">
    <property type="entry name" value="TransReg_Diox_bact_type"/>
</dbReference>
<dbReference type="GO" id="GO:0003677">
    <property type="term" value="F:DNA binding"/>
    <property type="evidence" value="ECO:0007669"/>
    <property type="project" value="UniProtKB-KW"/>
</dbReference>
<dbReference type="GO" id="GO:0005829">
    <property type="term" value="C:cytosol"/>
    <property type="evidence" value="ECO:0007669"/>
    <property type="project" value="TreeGrafter"/>
</dbReference>
<dbReference type="GO" id="GO:0003700">
    <property type="term" value="F:DNA-binding transcription factor activity"/>
    <property type="evidence" value="ECO:0007669"/>
    <property type="project" value="TreeGrafter"/>
</dbReference>
<dbReference type="SMART" id="SM00530">
    <property type="entry name" value="HTH_XRE"/>
    <property type="match status" value="2"/>
</dbReference>
<accession>M1V0Y9</accession>
<dbReference type="OrthoDB" id="6637137at2"/>
<dbReference type="PATRIC" id="fig|1121353.3.peg.2712"/>
<sequence>MSRSLVKFNAQRFKEIRLEKGHTYASLARAAGMSPGTVRHWEQGRYIPSLESLAIVMDILGHSPAEVMDIPIGTATLADLRNLSLCTSQEAADALGITLGGYSNLERGYASLTDDRIAILATLFGVSELEIARAWARAK</sequence>
<protein>
    <submittedName>
        <fullName evidence="3">Putative helix-turn-helix protein</fullName>
    </submittedName>
</protein>
<dbReference type="Proteomes" id="UP000011760">
    <property type="component" value="Plasmid pCC2"/>
</dbReference>
<dbReference type="EMBL" id="CP004356">
    <property type="protein sequence ID" value="AGG68078.1"/>
    <property type="molecule type" value="Genomic_DNA"/>
</dbReference>
<proteinExistence type="predicted"/>
<dbReference type="PANTHER" id="PTHR46797:SF1">
    <property type="entry name" value="METHYLPHOSPHONATE SYNTHASE"/>
    <property type="match status" value="1"/>
</dbReference>
<dbReference type="InterPro" id="IPR010982">
    <property type="entry name" value="Lambda_DNA-bd_dom_sf"/>
</dbReference>
<keyword evidence="4" id="KW-1185">Reference proteome</keyword>
<dbReference type="Gene3D" id="1.10.260.40">
    <property type="entry name" value="lambda repressor-like DNA-binding domains"/>
    <property type="match status" value="2"/>
</dbReference>
<dbReference type="eggNOG" id="COG1396">
    <property type="taxonomic scope" value="Bacteria"/>
</dbReference>
<dbReference type="HOGENOM" id="CLU_118112_0_0_11"/>
<evidence type="ECO:0000256" key="1">
    <source>
        <dbReference type="ARBA" id="ARBA00023125"/>
    </source>
</evidence>
<feature type="domain" description="HTH cro/C1-type" evidence="2">
    <location>
        <begin position="77"/>
        <end position="131"/>
    </location>
</feature>
<keyword evidence="3" id="KW-0614">Plasmid</keyword>
<dbReference type="InterPro" id="IPR001387">
    <property type="entry name" value="Cro/C1-type_HTH"/>
</dbReference>
<dbReference type="RefSeq" id="WP_015453139.1">
    <property type="nucleotide sequence ID" value="NC_020553.1"/>
</dbReference>
<evidence type="ECO:0000313" key="4">
    <source>
        <dbReference type="Proteomes" id="UP000011760"/>
    </source>
</evidence>
<dbReference type="KEGG" id="ccn:H924_13445"/>
<dbReference type="SUPFAM" id="SSF47413">
    <property type="entry name" value="lambda repressor-like DNA-binding domains"/>
    <property type="match status" value="2"/>
</dbReference>
<gene>
    <name evidence="3" type="ORF">H924_13445</name>
</gene>
<evidence type="ECO:0000313" key="3">
    <source>
        <dbReference type="EMBL" id="AGG68078.1"/>
    </source>
</evidence>
<dbReference type="PROSITE" id="PS50943">
    <property type="entry name" value="HTH_CROC1"/>
    <property type="match status" value="2"/>
</dbReference>
<name>M1V0Y9_9CORY</name>
<organism evidence="3 4">
    <name type="scientific">Corynebacterium callunae DSM 20147</name>
    <dbReference type="NCBI Taxonomy" id="1121353"/>
    <lineage>
        <taxon>Bacteria</taxon>
        <taxon>Bacillati</taxon>
        <taxon>Actinomycetota</taxon>
        <taxon>Actinomycetes</taxon>
        <taxon>Mycobacteriales</taxon>
        <taxon>Corynebacteriaceae</taxon>
        <taxon>Corynebacterium</taxon>
    </lineage>
</organism>
<evidence type="ECO:0000259" key="2">
    <source>
        <dbReference type="PROSITE" id="PS50943"/>
    </source>
</evidence>
<dbReference type="CDD" id="cd00093">
    <property type="entry name" value="HTH_XRE"/>
    <property type="match status" value="2"/>
</dbReference>
<feature type="domain" description="HTH cro/C1-type" evidence="2">
    <location>
        <begin position="13"/>
        <end position="67"/>
    </location>
</feature>
<dbReference type="AlphaFoldDB" id="M1V0Y9"/>
<geneLocation type="plasmid" evidence="3 4">
    <name>pCC2</name>
</geneLocation>